<reference evidence="1" key="1">
    <citation type="submission" date="2022-08" db="EMBL/GenBank/DDBJ databases">
        <title>Genome Sequence of Fusarium decemcellulare.</title>
        <authorList>
            <person name="Buettner E."/>
        </authorList>
    </citation>
    <scope>NUCLEOTIDE SEQUENCE</scope>
    <source>
        <strain evidence="1">Babe19</strain>
    </source>
</reference>
<sequence>MRLNIPNSMPARSRRSSGDQRASHDEDAGASSGPDIEALPYDKLENGLLGLAHRRKFDVMYMLSRRFSEQTLFCLHAASNRIERCWEEVTQEVTRNSPDLDDKARKLQREICDYQQLMIQTETVQKFENPDKRFLAEFVENAKPQMRGVDAAFLGGPLEDWVMLHGLDRLDRWVRTAPEYSLGAAFLRPWRTDVTSDEGYRYQTYPVRPFKVLLSALVNCTLAAFLGVPVALQAMNVTTTGAYVGTYVAFLFVFGVVIQAMVAGHMIQVVLSLANCDYVAERVNTTRANSAGTKARGASADDASLLSTGGDPLAPVRTYTYLRGKVRNDKCHWPTRVGTSGYGKQRQTDEQGLTKGRNREFVCLDAQAWTAKDTREEVPDSMNRHPNGLSTPLVVFFTIHRFRSRLPPPLKRYCALDRLVPLRPRTGPFLLSPLMLLAQSIDTFIGVFGLVQYPTKFGPSEPGRSCRVTSTFPTPWPVPLIVEEQEARAPFNGWATGETMPSSSGVWEAHRVSSQGANGCRIEKLLVQESLVVVGGGWALGSVQVVLCYQPKLVRTHTDSETIDEPLLNSVRDNVRKPEK</sequence>
<proteinExistence type="predicted"/>
<comment type="caution">
    <text evidence="1">The sequence shown here is derived from an EMBL/GenBank/DDBJ whole genome shotgun (WGS) entry which is preliminary data.</text>
</comment>
<dbReference type="EMBL" id="JANRMS010000277">
    <property type="protein sequence ID" value="KAJ3542767.1"/>
    <property type="molecule type" value="Genomic_DNA"/>
</dbReference>
<evidence type="ECO:0000313" key="2">
    <source>
        <dbReference type="Proteomes" id="UP001148629"/>
    </source>
</evidence>
<protein>
    <submittedName>
        <fullName evidence="1">Uncharacterized protein</fullName>
    </submittedName>
</protein>
<organism evidence="1 2">
    <name type="scientific">Fusarium decemcellulare</name>
    <dbReference type="NCBI Taxonomy" id="57161"/>
    <lineage>
        <taxon>Eukaryota</taxon>
        <taxon>Fungi</taxon>
        <taxon>Dikarya</taxon>
        <taxon>Ascomycota</taxon>
        <taxon>Pezizomycotina</taxon>
        <taxon>Sordariomycetes</taxon>
        <taxon>Hypocreomycetidae</taxon>
        <taxon>Hypocreales</taxon>
        <taxon>Nectriaceae</taxon>
        <taxon>Fusarium</taxon>
        <taxon>Fusarium decemcellulare species complex</taxon>
    </lineage>
</organism>
<dbReference type="Proteomes" id="UP001148629">
    <property type="component" value="Unassembled WGS sequence"/>
</dbReference>
<name>A0ACC1SMT3_9HYPO</name>
<accession>A0ACC1SMT3</accession>
<keyword evidence="2" id="KW-1185">Reference proteome</keyword>
<evidence type="ECO:0000313" key="1">
    <source>
        <dbReference type="EMBL" id="KAJ3542767.1"/>
    </source>
</evidence>
<gene>
    <name evidence="1" type="ORF">NM208_g3922</name>
</gene>